<evidence type="ECO:0000313" key="7">
    <source>
        <dbReference type="Proteomes" id="UP000634529"/>
    </source>
</evidence>
<organism evidence="6 7">
    <name type="scientific">Paenibacillus arenosi</name>
    <dbReference type="NCBI Taxonomy" id="2774142"/>
    <lineage>
        <taxon>Bacteria</taxon>
        <taxon>Bacillati</taxon>
        <taxon>Bacillota</taxon>
        <taxon>Bacilli</taxon>
        <taxon>Bacillales</taxon>
        <taxon>Paenibacillaceae</taxon>
        <taxon>Paenibacillus</taxon>
    </lineage>
</organism>
<evidence type="ECO:0000256" key="2">
    <source>
        <dbReference type="ARBA" id="ARBA00011738"/>
    </source>
</evidence>
<evidence type="ECO:0000256" key="1">
    <source>
        <dbReference type="ARBA" id="ARBA00001933"/>
    </source>
</evidence>
<dbReference type="Proteomes" id="UP000634529">
    <property type="component" value="Unassembled WGS sequence"/>
</dbReference>
<sequence>MIYNSILNRVGNTPIVHINVPELVQTKVYAKMEMFNPMGSVKDRAASYLLHKLLETGEINKDTVIIESSSGNFGLALASFCREHGLKFYCVIDANIMPDNEILINHLSDKVFKITEPDASGGYLLNRIEKVKELKRNIPNSYWVNQYENPLNAEAYYQTLGAEINDSFDKLDYLFMGVSSGGTITGVSNKVKDKFPNAKVIAVDIVGSVIFGNPPGKRKIPGIGSSKYPKILDQAKIDEVVMVEETTSIEMCHRLFTDYRILAGGSSGSALAAILSYFYKNPPGKHTTVITVFPDRGDRYASTIYNPEWCATFPRKEVMNAISQ</sequence>
<comment type="subunit">
    <text evidence="2">Homodimer.</text>
</comment>
<dbReference type="CDD" id="cd01561">
    <property type="entry name" value="CBS_like"/>
    <property type="match status" value="1"/>
</dbReference>
<evidence type="ECO:0000259" key="5">
    <source>
        <dbReference type="Pfam" id="PF00291"/>
    </source>
</evidence>
<dbReference type="PANTHER" id="PTHR10314">
    <property type="entry name" value="CYSTATHIONINE BETA-SYNTHASE"/>
    <property type="match status" value="1"/>
</dbReference>
<dbReference type="Gene3D" id="3.40.50.1100">
    <property type="match status" value="2"/>
</dbReference>
<evidence type="ECO:0000256" key="3">
    <source>
        <dbReference type="ARBA" id="ARBA00022679"/>
    </source>
</evidence>
<comment type="cofactor">
    <cofactor evidence="1">
        <name>pyridoxal 5'-phosphate</name>
        <dbReference type="ChEBI" id="CHEBI:597326"/>
    </cofactor>
</comment>
<comment type="caution">
    <text evidence="6">The sequence shown here is derived from an EMBL/GenBank/DDBJ whole genome shotgun (WGS) entry which is preliminary data.</text>
</comment>
<feature type="domain" description="Tryptophan synthase beta chain-like PALP" evidence="5">
    <location>
        <begin position="8"/>
        <end position="295"/>
    </location>
</feature>
<proteinExistence type="predicted"/>
<dbReference type="InterPro" id="IPR001926">
    <property type="entry name" value="TrpB-like_PALP"/>
</dbReference>
<dbReference type="InterPro" id="IPR023927">
    <property type="entry name" value="SbnA"/>
</dbReference>
<dbReference type="RefSeq" id="WP_192023393.1">
    <property type="nucleotide sequence ID" value="NZ_JACYTN010000001.1"/>
</dbReference>
<dbReference type="InterPro" id="IPR036052">
    <property type="entry name" value="TrpB-like_PALP_sf"/>
</dbReference>
<gene>
    <name evidence="6" type="primary">sbnA</name>
    <name evidence="6" type="ORF">IFO66_01240</name>
</gene>
<keyword evidence="4" id="KW-0663">Pyridoxal phosphate</keyword>
<dbReference type="Pfam" id="PF00291">
    <property type="entry name" value="PALP"/>
    <property type="match status" value="1"/>
</dbReference>
<evidence type="ECO:0000313" key="6">
    <source>
        <dbReference type="EMBL" id="MBD8496920.1"/>
    </source>
</evidence>
<keyword evidence="3" id="KW-0808">Transferase</keyword>
<protein>
    <submittedName>
        <fullName evidence="6">2,3-diaminopropionate biosynthesis protein SbnA</fullName>
    </submittedName>
</protein>
<reference evidence="6 7" key="1">
    <citation type="submission" date="2020-09" db="EMBL/GenBank/DDBJ databases">
        <title>Paenibacillus sp. CAU 1523 isolated from sand of Haeundae Beach.</title>
        <authorList>
            <person name="Kim W."/>
        </authorList>
    </citation>
    <scope>NUCLEOTIDE SEQUENCE [LARGE SCALE GENOMIC DNA]</scope>
    <source>
        <strain evidence="6 7">CAU 1523</strain>
    </source>
</reference>
<keyword evidence="7" id="KW-1185">Reference proteome</keyword>
<dbReference type="SUPFAM" id="SSF53686">
    <property type="entry name" value="Tryptophan synthase beta subunit-like PLP-dependent enzymes"/>
    <property type="match status" value="1"/>
</dbReference>
<accession>A0ABR9AS37</accession>
<evidence type="ECO:0000256" key="4">
    <source>
        <dbReference type="ARBA" id="ARBA00022898"/>
    </source>
</evidence>
<dbReference type="InterPro" id="IPR050214">
    <property type="entry name" value="Cys_Synth/Cystath_Beta-Synth"/>
</dbReference>
<name>A0ABR9AS37_9BACL</name>
<dbReference type="EMBL" id="JACYTN010000001">
    <property type="protein sequence ID" value="MBD8496920.1"/>
    <property type="molecule type" value="Genomic_DNA"/>
</dbReference>
<dbReference type="NCBIfam" id="TIGR03945">
    <property type="entry name" value="PLP_SbnA_fam"/>
    <property type="match status" value="1"/>
</dbReference>